<feature type="repeat" description="RCC1" evidence="21">
    <location>
        <begin position="313"/>
        <end position="366"/>
    </location>
</feature>
<feature type="compositionally biased region" description="Polar residues" evidence="22">
    <location>
        <begin position="595"/>
        <end position="606"/>
    </location>
</feature>
<keyword evidence="9" id="KW-0344">Guanine-nucleotide releasing factor</keyword>
<evidence type="ECO:0000256" key="8">
    <source>
        <dbReference type="ARBA" id="ARBA00022606"/>
    </source>
</evidence>
<feature type="compositionally biased region" description="Acidic residues" evidence="22">
    <location>
        <begin position="647"/>
        <end position="676"/>
    </location>
</feature>
<dbReference type="PROSITE" id="PS00626">
    <property type="entry name" value="RCC1_2"/>
    <property type="match status" value="3"/>
</dbReference>
<dbReference type="GeneID" id="119730711"/>
<evidence type="ECO:0000256" key="15">
    <source>
        <dbReference type="ARBA" id="ARBA00023212"/>
    </source>
</evidence>
<keyword evidence="18" id="KW-0636">Prenylation</keyword>
<evidence type="ECO:0000256" key="22">
    <source>
        <dbReference type="SAM" id="MobiDB-lite"/>
    </source>
</evidence>
<dbReference type="PROSITE" id="PS50012">
    <property type="entry name" value="RCC1_3"/>
    <property type="match status" value="6"/>
</dbReference>
<feature type="compositionally biased region" description="Low complexity" evidence="22">
    <location>
        <begin position="626"/>
        <end position="643"/>
    </location>
</feature>
<evidence type="ECO:0000256" key="11">
    <source>
        <dbReference type="ARBA" id="ARBA00022794"/>
    </source>
</evidence>
<evidence type="ECO:0000256" key="18">
    <source>
        <dbReference type="ARBA" id="ARBA00023289"/>
    </source>
</evidence>
<dbReference type="InterPro" id="IPR000408">
    <property type="entry name" value="Reg_chr_condens"/>
</dbReference>
<dbReference type="GO" id="GO:0030030">
    <property type="term" value="P:cell projection organization"/>
    <property type="evidence" value="ECO:0007669"/>
    <property type="project" value="UniProtKB-KW"/>
</dbReference>
<feature type="compositionally biased region" description="Acidic residues" evidence="22">
    <location>
        <begin position="568"/>
        <end position="594"/>
    </location>
</feature>
<keyword evidence="10" id="KW-0677">Repeat</keyword>
<evidence type="ECO:0000256" key="16">
    <source>
        <dbReference type="ARBA" id="ARBA00023273"/>
    </source>
</evidence>
<keyword evidence="14" id="KW-0969">Cilium</keyword>
<evidence type="ECO:0000256" key="10">
    <source>
        <dbReference type="ARBA" id="ARBA00022737"/>
    </source>
</evidence>
<dbReference type="GO" id="GO:0005085">
    <property type="term" value="F:guanyl-nucleotide exchange factor activity"/>
    <property type="evidence" value="ECO:0007669"/>
    <property type="project" value="UniProtKB-KW"/>
</dbReference>
<dbReference type="RefSeq" id="XP_038059646.1">
    <property type="nucleotide sequence ID" value="XM_038203718.1"/>
</dbReference>
<evidence type="ECO:0000256" key="4">
    <source>
        <dbReference type="ARBA" id="ARBA00004611"/>
    </source>
</evidence>
<feature type="region of interest" description="Disordered" evidence="22">
    <location>
        <begin position="366"/>
        <end position="387"/>
    </location>
</feature>
<dbReference type="PANTHER" id="PTHR22872:SF9">
    <property type="entry name" value="X-LINKED RETINITIS PIGMENTOSA GTPASE REGULATOR"/>
    <property type="match status" value="1"/>
</dbReference>
<dbReference type="InterPro" id="IPR009091">
    <property type="entry name" value="RCC1/BLIP-II"/>
</dbReference>
<protein>
    <recommendedName>
        <fullName evidence="20">X-linked retinitis pigmentosa GTPase regulator</fullName>
    </recommendedName>
</protein>
<keyword evidence="5" id="KW-0488">Methylation</keyword>
<dbReference type="GO" id="GO:0005794">
    <property type="term" value="C:Golgi apparatus"/>
    <property type="evidence" value="ECO:0007669"/>
    <property type="project" value="UniProtKB-SubCell"/>
</dbReference>
<feature type="region of interest" description="Disordered" evidence="22">
    <location>
        <begin position="409"/>
        <end position="462"/>
    </location>
</feature>
<organism evidence="24 25">
    <name type="scientific">Patiria miniata</name>
    <name type="common">Bat star</name>
    <name type="synonym">Asterina miniata</name>
    <dbReference type="NCBI Taxonomy" id="46514"/>
    <lineage>
        <taxon>Eukaryota</taxon>
        <taxon>Metazoa</taxon>
        <taxon>Echinodermata</taxon>
        <taxon>Eleutherozoa</taxon>
        <taxon>Asterozoa</taxon>
        <taxon>Asteroidea</taxon>
        <taxon>Valvatacea</taxon>
        <taxon>Valvatida</taxon>
        <taxon>Asterinidae</taxon>
        <taxon>Patiria</taxon>
    </lineage>
</organism>
<dbReference type="SUPFAM" id="SSF50985">
    <property type="entry name" value="RCC1/BLIP-II"/>
    <property type="match status" value="1"/>
</dbReference>
<feature type="repeat" description="RCC1" evidence="21">
    <location>
        <begin position="54"/>
        <end position="105"/>
    </location>
</feature>
<proteinExistence type="predicted"/>
<evidence type="ECO:0000313" key="24">
    <source>
        <dbReference type="EnsemblMetazoa" id="XP_038059646.1"/>
    </source>
</evidence>
<dbReference type="GO" id="GO:0007601">
    <property type="term" value="P:visual perception"/>
    <property type="evidence" value="ECO:0007669"/>
    <property type="project" value="UniProtKB-KW"/>
</dbReference>
<name>A0A914A894_PATMI</name>
<evidence type="ECO:0000256" key="1">
    <source>
        <dbReference type="ARBA" id="ARBA00004120"/>
    </source>
</evidence>
<feature type="repeat" description="RCC1" evidence="21">
    <location>
        <begin position="208"/>
        <end position="259"/>
    </location>
</feature>
<evidence type="ECO:0000256" key="3">
    <source>
        <dbReference type="ARBA" id="ARBA00004555"/>
    </source>
</evidence>
<dbReference type="GO" id="GO:0005813">
    <property type="term" value="C:centrosome"/>
    <property type="evidence" value="ECO:0007669"/>
    <property type="project" value="UniProtKB-SubCell"/>
</dbReference>
<evidence type="ECO:0000313" key="25">
    <source>
        <dbReference type="Proteomes" id="UP000887568"/>
    </source>
</evidence>
<keyword evidence="13" id="KW-0333">Golgi apparatus</keyword>
<evidence type="ECO:0000256" key="14">
    <source>
        <dbReference type="ARBA" id="ARBA00023069"/>
    </source>
</evidence>
<evidence type="ECO:0000256" key="20">
    <source>
        <dbReference type="ARBA" id="ARBA00073293"/>
    </source>
</evidence>
<accession>A0A914A894</accession>
<keyword evidence="16" id="KW-0966">Cell projection</keyword>
<sequence>MATDDSDVPESGAVFTFGKSRFADNTANKFWIRNDTVIQVSCGDDHTAFVTESGRIFTFGANEWGQLGLGHTKCTNKPGSIKALKHEGVVTIGCGRLHTITYTRNDKLYGFGGGGEGQLGVASTQGFDAPEEIQELANHKVKMISCGTEHSAVLTADGSLYMFGSGSEGQLGLGETTETDIPRQLAFPVPIKQVSCGYYHTAIITDEGKIYTFGENEFGKLGLNDDSDNSKTPQHVSLIKERVSRISCGNSHTAAVTDNGDVYTWGDGSSGQLGHGPSILDLRKPQKIMKLSGKKCRDVICGESHTAVITDSGSLYMFGDGRHGKLCQGDESFSNLFHPTKVRRFKGFRVQQVSCGGCQTIVRARRKDKSNGEVSSDSDGETDPLKLSGQMKKGMLAAALRNDQGVDSVDLGGSFDGSARGRRRQRETSPLPPLSRTLPPLGSAKAGALPSLNSTIPGGSGRKLDQSLIPNIKHEENEVHEELIIKKEVKTVEAAPRLDLLEFTHFSESKSVQELKPLLDAANGSAKSQTSSNGPETEGVDEVDSGRPAKAKPTPAPRSRTQAKKVLEEEEDEEDDDEDDEEDDDDDEEEDSASEEQSARNVQSKTKAGLGNGRSSDEDDDKQETSKTSKTSKKTTSSNTKQTKVQDEDEDDDDDDEEDEEDDDDGDEDDEDEDEDDKNKGDKKSTKPDKELSKNDLENEDKKRSPEVKKKKGKKEKETREDDEEERKREDGDNDEEEENKDETEGARQPDEPKAWQFWKKKTPTSRVEKSSSSVSSEEKPANQNKSKTCSIL</sequence>
<evidence type="ECO:0000256" key="21">
    <source>
        <dbReference type="PROSITE-ProRule" id="PRU00235"/>
    </source>
</evidence>
<dbReference type="Pfam" id="PF25390">
    <property type="entry name" value="WD40_RLD"/>
    <property type="match status" value="1"/>
</dbReference>
<evidence type="ECO:0000256" key="17">
    <source>
        <dbReference type="ARBA" id="ARBA00023288"/>
    </source>
</evidence>
<evidence type="ECO:0000256" key="9">
    <source>
        <dbReference type="ARBA" id="ARBA00022658"/>
    </source>
</evidence>
<evidence type="ECO:0000256" key="6">
    <source>
        <dbReference type="ARBA" id="ARBA00022490"/>
    </source>
</evidence>
<feature type="compositionally biased region" description="Polar residues" evidence="22">
    <location>
        <begin position="525"/>
        <end position="535"/>
    </location>
</feature>
<feature type="region of interest" description="Disordered" evidence="22">
    <location>
        <begin position="517"/>
        <end position="793"/>
    </location>
</feature>
<keyword evidence="6" id="KW-0963">Cytoplasm</keyword>
<dbReference type="PRINTS" id="PR00633">
    <property type="entry name" value="RCCNDNSATION"/>
</dbReference>
<keyword evidence="25" id="KW-1185">Reference proteome</keyword>
<keyword evidence="12" id="KW-0282">Flagellum</keyword>
<dbReference type="FunFam" id="2.130.10.30:FF:000013">
    <property type="entry name" value="Retinitis pigmentosa GTPase regulator isoform 1"/>
    <property type="match status" value="1"/>
</dbReference>
<reference evidence="24" key="1">
    <citation type="submission" date="2022-11" db="UniProtKB">
        <authorList>
            <consortium name="EnsemblMetazoa"/>
        </authorList>
    </citation>
    <scope>IDENTIFICATION</scope>
</reference>
<evidence type="ECO:0000256" key="12">
    <source>
        <dbReference type="ARBA" id="ARBA00022846"/>
    </source>
</evidence>
<keyword evidence="8" id="KW-0716">Sensory transduction</keyword>
<feature type="compositionally biased region" description="Basic and acidic residues" evidence="22">
    <location>
        <begin position="677"/>
        <end position="708"/>
    </location>
</feature>
<evidence type="ECO:0000256" key="2">
    <source>
        <dbReference type="ARBA" id="ARBA00004300"/>
    </source>
</evidence>
<dbReference type="CTD" id="6103"/>
<feature type="compositionally biased region" description="Acidic residues" evidence="22">
    <location>
        <begin position="732"/>
        <end position="742"/>
    </location>
</feature>
<keyword evidence="17" id="KW-0449">Lipoprotein</keyword>
<feature type="repeat" description="RCC1" evidence="21">
    <location>
        <begin position="158"/>
        <end position="207"/>
    </location>
</feature>
<feature type="compositionally biased region" description="Basic and acidic residues" evidence="22">
    <location>
        <begin position="743"/>
        <end position="754"/>
    </location>
</feature>
<evidence type="ECO:0000256" key="13">
    <source>
        <dbReference type="ARBA" id="ARBA00023034"/>
    </source>
</evidence>
<comment type="subcellular location">
    <subcellularLocation>
        <location evidence="1">Cytoplasm</location>
        <location evidence="1">Cytoskeleton</location>
        <location evidence="1">Cilium basal body</location>
    </subcellularLocation>
    <subcellularLocation>
        <location evidence="4">Cytoplasm</location>
        <location evidence="4">Cytoskeleton</location>
        <location evidence="4">Flagellum axoneme</location>
    </subcellularLocation>
    <subcellularLocation>
        <location evidence="2">Cytoplasm</location>
        <location evidence="2">Cytoskeleton</location>
        <location evidence="2">Microtubule organizing center</location>
        <location evidence="2">Centrosome</location>
    </subcellularLocation>
    <subcellularLocation>
        <location evidence="3">Golgi apparatus</location>
    </subcellularLocation>
</comment>
<dbReference type="InterPro" id="IPR058923">
    <property type="entry name" value="RCC1-like_dom"/>
</dbReference>
<keyword evidence="11" id="KW-0970">Cilium biogenesis/degradation</keyword>
<keyword evidence="15" id="KW-0206">Cytoskeleton</keyword>
<feature type="compositionally biased region" description="Basic and acidic residues" evidence="22">
    <location>
        <begin position="715"/>
        <end position="731"/>
    </location>
</feature>
<evidence type="ECO:0000256" key="5">
    <source>
        <dbReference type="ARBA" id="ARBA00022481"/>
    </source>
</evidence>
<evidence type="ECO:0000259" key="23">
    <source>
        <dbReference type="Pfam" id="PF25390"/>
    </source>
</evidence>
<dbReference type="AlphaFoldDB" id="A0A914A894"/>
<keyword evidence="19" id="KW-0844">Vision</keyword>
<dbReference type="OrthoDB" id="10253607at2759"/>
<feature type="repeat" description="RCC1" evidence="21">
    <location>
        <begin position="260"/>
        <end position="312"/>
    </location>
</feature>
<feature type="domain" description="RCC1-like" evidence="23">
    <location>
        <begin position="32"/>
        <end position="362"/>
    </location>
</feature>
<dbReference type="Proteomes" id="UP000887568">
    <property type="component" value="Unplaced"/>
</dbReference>
<evidence type="ECO:0000256" key="7">
    <source>
        <dbReference type="ARBA" id="ARBA00022553"/>
    </source>
</evidence>
<dbReference type="EnsemblMetazoa" id="XM_038203718.1">
    <property type="protein sequence ID" value="XP_038059646.1"/>
    <property type="gene ID" value="LOC119730711"/>
</dbReference>
<feature type="compositionally biased region" description="Polar residues" evidence="22">
    <location>
        <begin position="782"/>
        <end position="793"/>
    </location>
</feature>
<evidence type="ECO:0000256" key="19">
    <source>
        <dbReference type="ARBA" id="ARBA00023305"/>
    </source>
</evidence>
<feature type="repeat" description="RCC1" evidence="21">
    <location>
        <begin position="106"/>
        <end position="157"/>
    </location>
</feature>
<dbReference type="PANTHER" id="PTHR22872">
    <property type="entry name" value="BTK-BINDING PROTEIN-RELATED"/>
    <property type="match status" value="1"/>
</dbReference>
<dbReference type="GO" id="GO:0005929">
    <property type="term" value="C:cilium"/>
    <property type="evidence" value="ECO:0007669"/>
    <property type="project" value="UniProtKB-ARBA"/>
</dbReference>
<keyword evidence="7" id="KW-0597">Phosphoprotein</keyword>
<dbReference type="InterPro" id="IPR051625">
    <property type="entry name" value="Signaling_Regulatory_Domain"/>
</dbReference>
<dbReference type="Gene3D" id="2.130.10.30">
    <property type="entry name" value="Regulator of chromosome condensation 1/beta-lactamase-inhibitor protein II"/>
    <property type="match status" value="1"/>
</dbReference>